<dbReference type="Pfam" id="PF08708">
    <property type="entry name" value="PriCT_1"/>
    <property type="match status" value="1"/>
</dbReference>
<dbReference type="InterPro" id="IPR014820">
    <property type="entry name" value="PriCT_1"/>
</dbReference>
<accession>A0AAW5L5H1</accession>
<comment type="caution">
    <text evidence="3">The sequence shown here is derived from an EMBL/GenBank/DDBJ whole genome shotgun (WGS) entry which is preliminary data.</text>
</comment>
<gene>
    <name evidence="3" type="ORF">NPM19_26150</name>
</gene>
<organism evidence="3 4">
    <name type="scientific">Bacillus cereus</name>
    <dbReference type="NCBI Taxonomy" id="1396"/>
    <lineage>
        <taxon>Bacteria</taxon>
        <taxon>Bacillati</taxon>
        <taxon>Bacillota</taxon>
        <taxon>Bacilli</taxon>
        <taxon>Bacillales</taxon>
        <taxon>Bacillaceae</taxon>
        <taxon>Bacillus</taxon>
        <taxon>Bacillus cereus group</taxon>
    </lineage>
</organism>
<proteinExistence type="predicted"/>
<reference evidence="3" key="1">
    <citation type="submission" date="2022-07" db="EMBL/GenBank/DDBJ databases">
        <title>Identification and characterization of Bacillus thuringiensis and other Bacillus cereus group isolates from spinach by whole genome sequencing.</title>
        <authorList>
            <person name="Zao X."/>
            <person name="Zervas A."/>
            <person name="Hendriks M."/>
            <person name="Rajkovic A."/>
            <person name="Van Overbeek L."/>
            <person name="Hendriksen N.B."/>
            <person name="Uyttendaele M."/>
        </authorList>
    </citation>
    <scope>NUCLEOTIDE SEQUENCE</scope>
    <source>
        <strain evidence="3">781001F-1</strain>
    </source>
</reference>
<evidence type="ECO:0000313" key="3">
    <source>
        <dbReference type="EMBL" id="MCQ6288120.1"/>
    </source>
</evidence>
<evidence type="ECO:0000256" key="1">
    <source>
        <dbReference type="SAM" id="MobiDB-lite"/>
    </source>
</evidence>
<evidence type="ECO:0000259" key="2">
    <source>
        <dbReference type="Pfam" id="PF08708"/>
    </source>
</evidence>
<dbReference type="SUPFAM" id="SSF56747">
    <property type="entry name" value="Prim-pol domain"/>
    <property type="match status" value="1"/>
</dbReference>
<dbReference type="Proteomes" id="UP001204643">
    <property type="component" value="Unassembled WGS sequence"/>
</dbReference>
<evidence type="ECO:0000313" key="4">
    <source>
        <dbReference type="Proteomes" id="UP001204643"/>
    </source>
</evidence>
<protein>
    <submittedName>
        <fullName evidence="3">Primase C-terminal domain-containing protein</fullName>
    </submittedName>
</protein>
<dbReference type="AlphaFoldDB" id="A0AAW5L5H1"/>
<sequence>MNEFRRIFQNQFTEVAKRQNDKQKNGYDTEHGWTFLSNDCKAFKAVRTYKTLFAMVQDTTYYTPNTFYRNDKRDKASLRWLNTMVIDIDVKGSNEENKGLTVPDVLNRIEEAGLPLPSLIVKTPSGGFHVYFYFSVAKRAYVKTIEFYERIQSEIAEQIGGDSIAIGAERYFRVVTAENTVYESNSRVAFQDLVDWMILQQEDRVSHRKVSVGQCNLLSHPAVRKLLQGVEKGKRDNTCYTLALAFKASGYTREEAEKHLQEWNTRLEQPLATFTIKQKVRSAFQGTKNGPAARYIRELSGMPFSYRPFVGKKDREDRQYSHMEEWEADILAYLEKHKGEVSGPQRKIAEAMGIPFSSFKVVMGRLQAAGRITLFVEGKGRGAKTTIELVAEEQSTEQTEQENNRNTDSVPVMSDAPILESEKNEPNPYTLKDSVVGGSFVSPVIAIDPATYNTTLLDYLSPMQLAFLHKVSAVHSFPLDLLAYVYSFVLEEFPDISHVYLFELFTTGSLYLFTRIEDLLLYVFYEIRNYYRYVG</sequence>
<name>A0AAW5L5H1_BACCE</name>
<dbReference type="EMBL" id="JANHEB010000059">
    <property type="protein sequence ID" value="MCQ6288120.1"/>
    <property type="molecule type" value="Genomic_DNA"/>
</dbReference>
<feature type="domain" description="Primase C-terminal 1" evidence="2">
    <location>
        <begin position="226"/>
        <end position="287"/>
    </location>
</feature>
<dbReference type="RefSeq" id="WP_208742694.1">
    <property type="nucleotide sequence ID" value="NZ_CP031778.1"/>
</dbReference>
<feature type="region of interest" description="Disordered" evidence="1">
    <location>
        <begin position="392"/>
        <end position="412"/>
    </location>
</feature>